<dbReference type="InterPro" id="IPR017734">
    <property type="entry name" value="T6SS_SciN"/>
</dbReference>
<evidence type="ECO:0000256" key="2">
    <source>
        <dbReference type="SAM" id="SignalP"/>
    </source>
</evidence>
<evidence type="ECO:0000313" key="4">
    <source>
        <dbReference type="Proteomes" id="UP000069935"/>
    </source>
</evidence>
<dbReference type="InterPro" id="IPR038706">
    <property type="entry name" value="Type_VI_SciN-like_sf"/>
</dbReference>
<dbReference type="PANTHER" id="PTHR37625:SF4">
    <property type="entry name" value="OUTER MEMBRANE LIPOPROTEIN"/>
    <property type="match status" value="1"/>
</dbReference>
<sequence length="235" mass="24310">MFRNAGCTRIRTGSPRVRSTTWAAGSLAAALALAACSSAPPPPPPPTTIQLTVVGAKALNPDPNGRPSPVMLRLYQLGPSDAFTNADFFQIIDQDKATLGPTLLDRQELAVPPDSRQTVTVQPKPEVKTLAVAAAFRAYEEAGWRALGTIEPNKANRFLLTATASTVTLTPRGEGESDDAEAGAAEEEAKTDPKADAAAPKAAAPKAETPKSESAPNAAGQPPAATHNLIVKGAS</sequence>
<proteinExistence type="predicted"/>
<reference evidence="3 4" key="2">
    <citation type="journal article" date="2016" name="Genome Announc.">
        <title>Complete Genome Sequence of a Strain of Azospirillum thiophilum Isolated from a Sulfide Spring.</title>
        <authorList>
            <person name="Fomenkov A."/>
            <person name="Vincze T."/>
            <person name="Grabovich M."/>
            <person name="Anton B.P."/>
            <person name="Dubinina G."/>
            <person name="Orlova M."/>
            <person name="Belousova E."/>
            <person name="Roberts R.J."/>
        </authorList>
    </citation>
    <scope>NUCLEOTIDE SEQUENCE [LARGE SCALE GENOMIC DNA]</scope>
    <source>
        <strain evidence="3 4">BV-S</strain>
    </source>
</reference>
<reference evidence="4" key="1">
    <citation type="submission" date="2015-08" db="EMBL/GenBank/DDBJ databases">
        <title>Complete Genome Sequence of Azospirillum thiophilum BV-S.</title>
        <authorList>
            <person name="Fomenkov A."/>
            <person name="Vincze T."/>
            <person name="Grabovich M."/>
            <person name="Dubinina G."/>
            <person name="Orlova M."/>
            <person name="Belousova E."/>
            <person name="Roberts R.J."/>
        </authorList>
    </citation>
    <scope>NUCLEOTIDE SEQUENCE [LARGE SCALE GENOMIC DNA]</scope>
    <source>
        <strain evidence="4">BV-S</strain>
    </source>
</reference>
<dbReference type="Pfam" id="PF12790">
    <property type="entry name" value="T6SS-SciN"/>
    <property type="match status" value="1"/>
</dbReference>
<feature type="signal peptide" evidence="2">
    <location>
        <begin position="1"/>
        <end position="34"/>
    </location>
</feature>
<evidence type="ECO:0008006" key="5">
    <source>
        <dbReference type="Google" id="ProtNLM"/>
    </source>
</evidence>
<dbReference type="NCBIfam" id="TIGR03352">
    <property type="entry name" value="VI_chp_3"/>
    <property type="match status" value="1"/>
</dbReference>
<dbReference type="PANTHER" id="PTHR37625">
    <property type="entry name" value="OUTER MEMBRANE LIPOPROTEIN-RELATED"/>
    <property type="match status" value="1"/>
</dbReference>
<feature type="compositionally biased region" description="Low complexity" evidence="1">
    <location>
        <begin position="196"/>
        <end position="207"/>
    </location>
</feature>
<evidence type="ECO:0000256" key="1">
    <source>
        <dbReference type="SAM" id="MobiDB-lite"/>
    </source>
</evidence>
<evidence type="ECO:0000313" key="3">
    <source>
        <dbReference type="EMBL" id="ALG71310.1"/>
    </source>
</evidence>
<protein>
    <recommendedName>
        <fullName evidence="5">Type VI secretion system lipoprotein TssJ</fullName>
    </recommendedName>
</protein>
<dbReference type="RefSeq" id="WP_045580334.1">
    <property type="nucleotide sequence ID" value="NZ_CP012401.1"/>
</dbReference>
<name>A0AAC8VXH3_9PROT</name>
<dbReference type="Proteomes" id="UP000069935">
    <property type="component" value="Chromosome 1"/>
</dbReference>
<keyword evidence="2" id="KW-0732">Signal</keyword>
<dbReference type="AlphaFoldDB" id="A0AAC8VXH3"/>
<organism evidence="3 4">
    <name type="scientific">Azospirillum thiophilum</name>
    <dbReference type="NCBI Taxonomy" id="528244"/>
    <lineage>
        <taxon>Bacteria</taxon>
        <taxon>Pseudomonadati</taxon>
        <taxon>Pseudomonadota</taxon>
        <taxon>Alphaproteobacteria</taxon>
        <taxon>Rhodospirillales</taxon>
        <taxon>Azospirillaceae</taxon>
        <taxon>Azospirillum</taxon>
    </lineage>
</organism>
<feature type="chain" id="PRO_5042144117" description="Type VI secretion system lipoprotein TssJ" evidence="2">
    <location>
        <begin position="35"/>
        <end position="235"/>
    </location>
</feature>
<keyword evidence="4" id="KW-1185">Reference proteome</keyword>
<feature type="region of interest" description="Disordered" evidence="1">
    <location>
        <begin position="169"/>
        <end position="235"/>
    </location>
</feature>
<accession>A0AAC8VXH3</accession>
<gene>
    <name evidence="3" type="ORF">AL072_10780</name>
</gene>
<dbReference type="EMBL" id="CP012401">
    <property type="protein sequence ID" value="ALG71310.1"/>
    <property type="molecule type" value="Genomic_DNA"/>
</dbReference>
<dbReference type="Gene3D" id="2.60.40.4150">
    <property type="entry name" value="Type VI secretion system, lipoprotein SciN"/>
    <property type="match status" value="1"/>
</dbReference>
<feature type="compositionally biased region" description="Acidic residues" evidence="1">
    <location>
        <begin position="176"/>
        <end position="186"/>
    </location>
</feature>
<dbReference type="KEGG" id="ati:AL072_10780"/>